<dbReference type="RefSeq" id="WP_149522417.1">
    <property type="nucleotide sequence ID" value="NZ_VTOU01000003.1"/>
</dbReference>
<evidence type="ECO:0000313" key="1">
    <source>
        <dbReference type="EMBL" id="TZG25609.1"/>
    </source>
</evidence>
<reference evidence="1 2" key="1">
    <citation type="submission" date="2019-08" db="EMBL/GenBank/DDBJ databases">
        <authorList>
            <person name="Wang G."/>
            <person name="Xu Z."/>
        </authorList>
    </citation>
    <scope>NUCLEOTIDE SEQUENCE [LARGE SCALE GENOMIC DNA]</scope>
    <source>
        <strain evidence="1 2">ZX</strain>
    </source>
</reference>
<sequence length="70" mass="7205">MSTSIPTDAQLLASIEAFCAKHSIKPSTFGRLAVGDSGLVINLRAGRSPTLKLAGRVQAFMAGYAAQVAA</sequence>
<dbReference type="AlphaFoldDB" id="A0A5D9C1Y7"/>
<evidence type="ECO:0008006" key="3">
    <source>
        <dbReference type="Google" id="ProtNLM"/>
    </source>
</evidence>
<name>A0A5D9C1Y7_9SPHN</name>
<keyword evidence="2" id="KW-1185">Reference proteome</keyword>
<gene>
    <name evidence="1" type="ORF">FYJ91_11325</name>
</gene>
<evidence type="ECO:0000313" key="2">
    <source>
        <dbReference type="Proteomes" id="UP000322077"/>
    </source>
</evidence>
<comment type="caution">
    <text evidence="1">The sequence shown here is derived from an EMBL/GenBank/DDBJ whole genome shotgun (WGS) entry which is preliminary data.</text>
</comment>
<organism evidence="1 2">
    <name type="scientific">Sphingomonas montanisoli</name>
    <dbReference type="NCBI Taxonomy" id="2606412"/>
    <lineage>
        <taxon>Bacteria</taxon>
        <taxon>Pseudomonadati</taxon>
        <taxon>Pseudomonadota</taxon>
        <taxon>Alphaproteobacteria</taxon>
        <taxon>Sphingomonadales</taxon>
        <taxon>Sphingomonadaceae</taxon>
        <taxon>Sphingomonas</taxon>
    </lineage>
</organism>
<accession>A0A5D9C1Y7</accession>
<dbReference type="EMBL" id="VTOU01000003">
    <property type="protein sequence ID" value="TZG25609.1"/>
    <property type="molecule type" value="Genomic_DNA"/>
</dbReference>
<protein>
    <recommendedName>
        <fullName evidence="3">Transcriptional regulator</fullName>
    </recommendedName>
</protein>
<proteinExistence type="predicted"/>
<dbReference type="Proteomes" id="UP000322077">
    <property type="component" value="Unassembled WGS sequence"/>
</dbReference>